<dbReference type="EMBL" id="LUKN01002329">
    <property type="protein sequence ID" value="OAQ99236.1"/>
    <property type="molecule type" value="Genomic_DNA"/>
</dbReference>
<dbReference type="OMA" id="CETARRC"/>
<dbReference type="GO" id="GO:0016805">
    <property type="term" value="F:dipeptidase activity"/>
    <property type="evidence" value="ECO:0007669"/>
    <property type="project" value="TreeGrafter"/>
</dbReference>
<keyword evidence="2" id="KW-1185">Reference proteome</keyword>
<dbReference type="OrthoDB" id="6119954at2759"/>
<evidence type="ECO:0008006" key="3">
    <source>
        <dbReference type="Google" id="ProtNLM"/>
    </source>
</evidence>
<dbReference type="SUPFAM" id="SSF55031">
    <property type="entry name" value="Bacterial exopeptidase dimerisation domain"/>
    <property type="match status" value="1"/>
</dbReference>
<dbReference type="InterPro" id="IPR052030">
    <property type="entry name" value="Peptidase_M20/M20A_hydrolases"/>
</dbReference>
<comment type="caution">
    <text evidence="1">The sequence shown here is derived from an EMBL/GenBank/DDBJ whole genome shotgun (WGS) entry which is preliminary data.</text>
</comment>
<evidence type="ECO:0000313" key="1">
    <source>
        <dbReference type="EMBL" id="OAQ99236.1"/>
    </source>
</evidence>
<name>A0A179I974_CORDF</name>
<proteinExistence type="predicted"/>
<reference evidence="1 2" key="1">
    <citation type="submission" date="2016-03" db="EMBL/GenBank/DDBJ databases">
        <title>Fine-scale spatial genetic structure of a fungal parasite of coffee scale insects.</title>
        <authorList>
            <person name="Jackson D."/>
            <person name="Zemenick K.A."/>
            <person name="Malloure B."/>
            <person name="Quandt C.A."/>
            <person name="James T.Y."/>
        </authorList>
    </citation>
    <scope>NUCLEOTIDE SEQUENCE [LARGE SCALE GENOMIC DNA]</scope>
    <source>
        <strain evidence="1 2">UM487</strain>
    </source>
</reference>
<dbReference type="PANTHER" id="PTHR30575:SF0">
    <property type="entry name" value="XAA-ARG DIPEPTIDASE"/>
    <property type="match status" value="1"/>
</dbReference>
<dbReference type="Proteomes" id="UP000243081">
    <property type="component" value="Unassembled WGS sequence"/>
</dbReference>
<dbReference type="PANTHER" id="PTHR30575">
    <property type="entry name" value="PEPTIDASE M20"/>
    <property type="match status" value="1"/>
</dbReference>
<gene>
    <name evidence="1" type="ORF">LLEC1_02099</name>
</gene>
<protein>
    <recommendedName>
        <fullName evidence="3">Peptidase M20 dimerisation domain-containing protein</fullName>
    </recommendedName>
</protein>
<sequence>MANGLDTSFEASSGSGGREVVLCAEYDALPAIDHACGHNLIIDFFATSLAAASLGASRAFSELQTPVRVRILGTPAEEVGGGKIAIIRAAAFSGASASIMSHPVTPNSLCTDTEVSGSAALNLVPSIIIRVDFRGRSAHAAAGPWNRLNALDSAVAATFALGGTGPAVFETGGTVPNVIEAGASATRCSAEYLRADDSRRVVGNQAICETFSTVTAMVDRKVLARQERPLVASTDMGNVSPGLPSMHGALAIPAIPGAALHGKQFARAIGGRAEHEAATDCGTEWRCSPSTYSPMIGWLR</sequence>
<organism evidence="1 2">
    <name type="scientific">Cordyceps confragosa</name>
    <name type="common">Lecanicillium lecanii</name>
    <dbReference type="NCBI Taxonomy" id="2714763"/>
    <lineage>
        <taxon>Eukaryota</taxon>
        <taxon>Fungi</taxon>
        <taxon>Dikarya</taxon>
        <taxon>Ascomycota</taxon>
        <taxon>Pezizomycotina</taxon>
        <taxon>Sordariomycetes</taxon>
        <taxon>Hypocreomycetidae</taxon>
        <taxon>Hypocreales</taxon>
        <taxon>Cordycipitaceae</taxon>
        <taxon>Akanthomyces</taxon>
    </lineage>
</organism>
<evidence type="ECO:0000313" key="2">
    <source>
        <dbReference type="Proteomes" id="UP000243081"/>
    </source>
</evidence>
<accession>A0A179I974</accession>
<dbReference type="SUPFAM" id="SSF53187">
    <property type="entry name" value="Zn-dependent exopeptidases"/>
    <property type="match status" value="1"/>
</dbReference>
<dbReference type="Gene3D" id="3.40.630.10">
    <property type="entry name" value="Zn peptidases"/>
    <property type="match status" value="2"/>
</dbReference>
<dbReference type="InterPro" id="IPR036264">
    <property type="entry name" value="Bact_exopeptidase_dim_dom"/>
</dbReference>
<dbReference type="AlphaFoldDB" id="A0A179I974"/>